<dbReference type="RefSeq" id="WP_062295299.1">
    <property type="nucleotide sequence ID" value="NZ_CP012036.1"/>
</dbReference>
<organism evidence="2 3">
    <name type="scientific">Nostoc piscinale CENA21</name>
    <dbReference type="NCBI Taxonomy" id="224013"/>
    <lineage>
        <taxon>Bacteria</taxon>
        <taxon>Bacillati</taxon>
        <taxon>Cyanobacteriota</taxon>
        <taxon>Cyanophyceae</taxon>
        <taxon>Nostocales</taxon>
        <taxon>Nostocaceae</taxon>
        <taxon>Nostoc</taxon>
    </lineage>
</organism>
<dbReference type="AlphaFoldDB" id="A0A0M4TYM3"/>
<dbReference type="KEGG" id="npz:ACX27_21020"/>
<dbReference type="Proteomes" id="UP000062645">
    <property type="component" value="Chromosome"/>
</dbReference>
<keyword evidence="3" id="KW-1185">Reference proteome</keyword>
<dbReference type="Pfam" id="PF13111">
    <property type="entry name" value="pPIWI_RE_X"/>
    <property type="match status" value="1"/>
</dbReference>
<evidence type="ECO:0000313" key="2">
    <source>
        <dbReference type="EMBL" id="ALF54751.1"/>
    </source>
</evidence>
<evidence type="ECO:0000313" key="3">
    <source>
        <dbReference type="Proteomes" id="UP000062645"/>
    </source>
</evidence>
<reference evidence="3" key="1">
    <citation type="submission" date="2015-07" db="EMBL/GenBank/DDBJ databases">
        <title>Genome Of Nitrogen-Fixing Cyanobacterium Nostoc piscinale CENA21 From Solimoes/Amazon River Floodplain Sediments And Comparative Genomics To Uncover Biosynthetic Natural Products Potential.</title>
        <authorList>
            <person name="Leao T.F."/>
            <person name="Leao P.N."/>
            <person name="Guimaraes P.I."/>
            <person name="de Melo A.G.C."/>
            <person name="Ramos R.T.J."/>
            <person name="Silva A."/>
            <person name="Fiore M.F."/>
            <person name="Schneider M.P.C."/>
        </authorList>
    </citation>
    <scope>NUCLEOTIDE SEQUENCE [LARGE SCALE GENOMIC DNA]</scope>
    <source>
        <strain evidence="3">CENA21</strain>
    </source>
</reference>
<name>A0A0M4TYM3_9NOSO</name>
<sequence length="580" mass="66419">MMNNFDNEIEFEEDFLAEEEDEEIEGDFVSDTLYIQPGASKSIAKFPLAFTVPDKLTPIIVEGCTITWTKPALQCFGEIQQGAKVKNIPYGSLRNFLQVVLKDAARIEPEIGLSKYAFNSAKGDKLPEPFVYFNGGNEEEINRMLRPIINDWLTTYLKSFAEKENISIKIIERLEDLQEKGELIKVSPFKSQVLPWDWNKETNTTKPKDKYAYRMLADYVAREISGKFIFPGLRPMKRVIFSNGTFTSGIAELITDPISLDGTKGKFSFVVRLEVITYPSLHQPLLKVDVSKRRWLTQLKAPEYDRRNISGFIFSQEHSDRAFSYQVKAERDKNSKNAKTNKEEKVKWVWRTDKDFEILRRKLNLGSSSDGQEIAFGLASTDNCEVLLTYRNGLQDNSEDDEETSVRYGIETGVPEIDKLDAFEAIAKILQPLGIEILKDYKKVPSTHKLDDTASRMINLPTLLGGVLEALETNTNLEFTPKYLDQLNDKQIDDLLSKHFGIRLEGIHWGIKALQFKGRTKNQTDELQGIIQANQAAMQRLYPNERPLLFIFYEAHLQPEAKLLQKITKLLWGDTLDIKN</sequence>
<dbReference type="OrthoDB" id="8967587at2"/>
<protein>
    <recommendedName>
        <fullName evidence="1">pPIWI-RE module N-terminal domain-containing protein</fullName>
    </recommendedName>
</protein>
<reference evidence="2 3" key="2">
    <citation type="journal article" date="2016" name="Genome Announc.">
        <title>Draft Genome Sequence of the N2-Fixing Cyanobacterium Nostoc piscinale CENA21, Isolated from the Brazilian Amazon Floodplain.</title>
        <authorList>
            <person name="Leao T."/>
            <person name="Guimaraes P.I."/>
            <person name="de Melo A.G."/>
            <person name="Ramos R.T."/>
            <person name="Leao P.N."/>
            <person name="Silva A."/>
            <person name="Fiore M.F."/>
            <person name="Schneider M.P."/>
        </authorList>
    </citation>
    <scope>NUCLEOTIDE SEQUENCE [LARGE SCALE GENOMIC DNA]</scope>
    <source>
        <strain evidence="2 3">CENA21</strain>
    </source>
</reference>
<accession>A0A0M4TYM3</accession>
<dbReference type="EMBL" id="CP012036">
    <property type="protein sequence ID" value="ALF54751.1"/>
    <property type="molecule type" value="Genomic_DNA"/>
</dbReference>
<evidence type="ECO:0000259" key="1">
    <source>
        <dbReference type="Pfam" id="PF13111"/>
    </source>
</evidence>
<dbReference type="PATRIC" id="fig|224013.5.peg.5037"/>
<gene>
    <name evidence="2" type="ORF">ACX27_21020</name>
</gene>
<dbReference type="STRING" id="224013.ACX27_21020"/>
<feature type="domain" description="pPIWI-RE module N-terminal" evidence="1">
    <location>
        <begin position="49"/>
        <end position="449"/>
    </location>
</feature>
<dbReference type="InterPro" id="IPR025085">
    <property type="entry name" value="pPIWI_RE_X"/>
</dbReference>
<proteinExistence type="predicted"/>